<protein>
    <submittedName>
        <fullName evidence="2">TPM domain-containing protein</fullName>
    </submittedName>
</protein>
<feature type="domain" description="TPM" evidence="1">
    <location>
        <begin position="4"/>
        <end position="120"/>
    </location>
</feature>
<gene>
    <name evidence="2" type="ORF">IAC23_03055</name>
</gene>
<proteinExistence type="predicted"/>
<evidence type="ECO:0000313" key="3">
    <source>
        <dbReference type="Proteomes" id="UP000823619"/>
    </source>
</evidence>
<dbReference type="Proteomes" id="UP000823619">
    <property type="component" value="Unassembled WGS sequence"/>
</dbReference>
<dbReference type="AlphaFoldDB" id="A0A9D9HB88"/>
<accession>A0A9D9HB88</accession>
<sequence>MKAREFLSEKDKADVVAAIKEAELGTSGEIRIHLDEKCGGDPMKRAVEVFRYLKMDRTELHNGVLIYVACQSKVFAIVGDSGINNAVPQDFWHDVSQKMHDMFSEGHFAEGLAAAARMAGEKLKEYFPYSKDDVNELPDEISFGKN</sequence>
<evidence type="ECO:0000313" key="2">
    <source>
        <dbReference type="EMBL" id="MBO8444659.1"/>
    </source>
</evidence>
<reference evidence="2" key="2">
    <citation type="journal article" date="2021" name="PeerJ">
        <title>Extensive microbial diversity within the chicken gut microbiome revealed by metagenomics and culture.</title>
        <authorList>
            <person name="Gilroy R."/>
            <person name="Ravi A."/>
            <person name="Getino M."/>
            <person name="Pursley I."/>
            <person name="Horton D.L."/>
            <person name="Alikhan N.F."/>
            <person name="Baker D."/>
            <person name="Gharbi K."/>
            <person name="Hall N."/>
            <person name="Watson M."/>
            <person name="Adriaenssens E.M."/>
            <person name="Foster-Nyarko E."/>
            <person name="Jarju S."/>
            <person name="Secka A."/>
            <person name="Antonio M."/>
            <person name="Oren A."/>
            <person name="Chaudhuri R.R."/>
            <person name="La Ragione R."/>
            <person name="Hildebrand F."/>
            <person name="Pallen M.J."/>
        </authorList>
    </citation>
    <scope>NUCLEOTIDE SEQUENCE</scope>
    <source>
        <strain evidence="2">D5-748</strain>
    </source>
</reference>
<dbReference type="InterPro" id="IPR007621">
    <property type="entry name" value="TPM_dom"/>
</dbReference>
<comment type="caution">
    <text evidence="2">The sequence shown here is derived from an EMBL/GenBank/DDBJ whole genome shotgun (WGS) entry which is preliminary data.</text>
</comment>
<reference evidence="2" key="1">
    <citation type="submission" date="2020-10" db="EMBL/GenBank/DDBJ databases">
        <authorList>
            <person name="Gilroy R."/>
        </authorList>
    </citation>
    <scope>NUCLEOTIDE SEQUENCE</scope>
    <source>
        <strain evidence="2">D5-748</strain>
    </source>
</reference>
<dbReference type="PANTHER" id="PTHR30373">
    <property type="entry name" value="UPF0603 PROTEIN YGCG"/>
    <property type="match status" value="1"/>
</dbReference>
<organism evidence="2 3">
    <name type="scientific">Candidatus Cryptobacteroides merdavium</name>
    <dbReference type="NCBI Taxonomy" id="2840769"/>
    <lineage>
        <taxon>Bacteria</taxon>
        <taxon>Pseudomonadati</taxon>
        <taxon>Bacteroidota</taxon>
        <taxon>Bacteroidia</taxon>
        <taxon>Bacteroidales</taxon>
        <taxon>Candidatus Cryptobacteroides</taxon>
    </lineage>
</organism>
<dbReference type="Pfam" id="PF04536">
    <property type="entry name" value="TPM_phosphatase"/>
    <property type="match status" value="1"/>
</dbReference>
<name>A0A9D9HB88_9BACT</name>
<dbReference type="EMBL" id="JADIMO010000035">
    <property type="protein sequence ID" value="MBO8444659.1"/>
    <property type="molecule type" value="Genomic_DNA"/>
</dbReference>
<evidence type="ECO:0000259" key="1">
    <source>
        <dbReference type="Pfam" id="PF04536"/>
    </source>
</evidence>
<dbReference type="Gene3D" id="3.10.310.50">
    <property type="match status" value="1"/>
</dbReference>
<dbReference type="PANTHER" id="PTHR30373:SF8">
    <property type="entry name" value="BLL7265 PROTEIN"/>
    <property type="match status" value="1"/>
</dbReference>